<sequence>MGAPGVQAASLSPSVSHDMESYMKSRDDNFLQLIQNSNPFDAQSPMVFYPEQSSHLTNLLERKYSNGYSTDLQESNNGNCYSTDLELYLEPNPLNVQPPMHFQPKQNAHRTSSYLHAMEDAIMKMVCDQNTSDEFGCKLSSSSNLPCANRTSWMWDNVWFNNADSSVSYNKL</sequence>
<evidence type="ECO:0000313" key="1">
    <source>
        <dbReference type="EMBL" id="KAH8514654.1"/>
    </source>
</evidence>
<dbReference type="EMBL" id="JACEGQ020000003">
    <property type="protein sequence ID" value="KAH8514654.1"/>
    <property type="molecule type" value="Genomic_DNA"/>
</dbReference>
<evidence type="ECO:0000313" key="2">
    <source>
        <dbReference type="Proteomes" id="UP000807159"/>
    </source>
</evidence>
<proteinExistence type="predicted"/>
<dbReference type="AlphaFoldDB" id="A0A8T2ZAN5"/>
<protein>
    <submittedName>
        <fullName evidence="1">Uncharacterized protein</fullName>
    </submittedName>
</protein>
<reference evidence="1" key="1">
    <citation type="journal article" date="2021" name="J. Hered.">
        <title>Genome Assembly of Salicaceae Populus deltoides (Eastern Cottonwood) I-69 Based on Nanopore Sequencing and Hi-C Technologies.</title>
        <authorList>
            <person name="Bai S."/>
            <person name="Wu H."/>
            <person name="Zhang J."/>
            <person name="Pan Z."/>
            <person name="Zhao W."/>
            <person name="Li Z."/>
            <person name="Tong C."/>
        </authorList>
    </citation>
    <scope>NUCLEOTIDE SEQUENCE</scope>
    <source>
        <tissue evidence="1">Leaf</tissue>
    </source>
</reference>
<gene>
    <name evidence="1" type="ORF">H0E87_007468</name>
</gene>
<organism evidence="1 2">
    <name type="scientific">Populus deltoides</name>
    <name type="common">Eastern poplar</name>
    <name type="synonym">Eastern cottonwood</name>
    <dbReference type="NCBI Taxonomy" id="3696"/>
    <lineage>
        <taxon>Eukaryota</taxon>
        <taxon>Viridiplantae</taxon>
        <taxon>Streptophyta</taxon>
        <taxon>Embryophyta</taxon>
        <taxon>Tracheophyta</taxon>
        <taxon>Spermatophyta</taxon>
        <taxon>Magnoliopsida</taxon>
        <taxon>eudicotyledons</taxon>
        <taxon>Gunneridae</taxon>
        <taxon>Pentapetalae</taxon>
        <taxon>rosids</taxon>
        <taxon>fabids</taxon>
        <taxon>Malpighiales</taxon>
        <taxon>Salicaceae</taxon>
        <taxon>Saliceae</taxon>
        <taxon>Populus</taxon>
    </lineage>
</organism>
<accession>A0A8T2ZAN5</accession>
<dbReference type="Proteomes" id="UP000807159">
    <property type="component" value="Chromosome 3"/>
</dbReference>
<comment type="caution">
    <text evidence="1">The sequence shown here is derived from an EMBL/GenBank/DDBJ whole genome shotgun (WGS) entry which is preliminary data.</text>
</comment>
<keyword evidence="2" id="KW-1185">Reference proteome</keyword>
<name>A0A8T2ZAN5_POPDE</name>